<comment type="caution">
    <text evidence="2">The sequence shown here is derived from an EMBL/GenBank/DDBJ whole genome shotgun (WGS) entry which is preliminary data.</text>
</comment>
<dbReference type="EMBL" id="MWQN01000001">
    <property type="protein sequence ID" value="OPC83777.1"/>
    <property type="molecule type" value="Genomic_DNA"/>
</dbReference>
<evidence type="ECO:0000259" key="1">
    <source>
        <dbReference type="Pfam" id="PF01910"/>
    </source>
</evidence>
<proteinExistence type="predicted"/>
<accession>A0A1T3P3V8</accession>
<dbReference type="STRING" id="159449.B4N89_25085"/>
<dbReference type="AlphaFoldDB" id="A0A1T3P3V8"/>
<dbReference type="SUPFAM" id="SSF89957">
    <property type="entry name" value="MTH1187/YkoF-like"/>
    <property type="match status" value="1"/>
</dbReference>
<evidence type="ECO:0000313" key="3">
    <source>
        <dbReference type="Proteomes" id="UP000190037"/>
    </source>
</evidence>
<dbReference type="Pfam" id="PF01910">
    <property type="entry name" value="Thiamine_BP"/>
    <property type="match status" value="1"/>
</dbReference>
<keyword evidence="3" id="KW-1185">Reference proteome</keyword>
<name>A0A1T3P3V8_9ACTN</name>
<dbReference type="RefSeq" id="WP_078978073.1">
    <property type="nucleotide sequence ID" value="NZ_MWQN01000001.1"/>
</dbReference>
<organism evidence="2 3">
    <name type="scientific">Embleya scabrispora</name>
    <dbReference type="NCBI Taxonomy" id="159449"/>
    <lineage>
        <taxon>Bacteria</taxon>
        <taxon>Bacillati</taxon>
        <taxon>Actinomycetota</taxon>
        <taxon>Actinomycetes</taxon>
        <taxon>Kitasatosporales</taxon>
        <taxon>Streptomycetaceae</taxon>
        <taxon>Embleya</taxon>
    </lineage>
</organism>
<sequence length="85" mass="8931">MRLRMEFSTEPFDLDGVPAHALEARRVLDEAGLDVEVGPFGTTAEGEAEVVLAALDRVCRGAFGVGASRVSVQVTTVPQTSGGRT</sequence>
<dbReference type="Proteomes" id="UP000190037">
    <property type="component" value="Unassembled WGS sequence"/>
</dbReference>
<dbReference type="InterPro" id="IPR002767">
    <property type="entry name" value="Thiamine_BP"/>
</dbReference>
<evidence type="ECO:0000313" key="2">
    <source>
        <dbReference type="EMBL" id="OPC83777.1"/>
    </source>
</evidence>
<reference evidence="2 3" key="1">
    <citation type="submission" date="2017-03" db="EMBL/GenBank/DDBJ databases">
        <title>Draft genome sequence of Streptomyces scabrisporus NF3, endophyte isolated from Amphipterygium adstringens.</title>
        <authorList>
            <person name="Vazquez M."/>
            <person name="Ceapa C.D."/>
            <person name="Rodriguez Luna D."/>
            <person name="Sanchez Esquivel S."/>
        </authorList>
    </citation>
    <scope>NUCLEOTIDE SEQUENCE [LARGE SCALE GENOMIC DNA]</scope>
    <source>
        <strain evidence="2 3">NF3</strain>
    </source>
</reference>
<protein>
    <recommendedName>
        <fullName evidence="1">Thiamine-binding protein domain-containing protein</fullName>
    </recommendedName>
</protein>
<dbReference type="OrthoDB" id="3872037at2"/>
<gene>
    <name evidence="2" type="ORF">B4N89_25085</name>
</gene>
<dbReference type="InterPro" id="IPR029756">
    <property type="entry name" value="MTH1187/YkoF-like"/>
</dbReference>
<feature type="domain" description="Thiamine-binding protein" evidence="1">
    <location>
        <begin position="17"/>
        <end position="75"/>
    </location>
</feature>
<dbReference type="Gene3D" id="3.30.70.930">
    <property type="match status" value="1"/>
</dbReference>